<dbReference type="PANTHER" id="PTHR33990:SF2">
    <property type="entry name" value="PHNB-LIKE DOMAIN-CONTAINING PROTEIN"/>
    <property type="match status" value="1"/>
</dbReference>
<dbReference type="PIRSF" id="PIRSF021700">
    <property type="entry name" value="3_dmu_93_MTrfase"/>
    <property type="match status" value="1"/>
</dbReference>
<dbReference type="RefSeq" id="WP_263048888.1">
    <property type="nucleotide sequence ID" value="NZ_CP106738.1"/>
</dbReference>
<dbReference type="SUPFAM" id="SSF54593">
    <property type="entry name" value="Glyoxalase/Bleomycin resistance protein/Dihydroxybiphenyl dioxygenase"/>
    <property type="match status" value="1"/>
</dbReference>
<feature type="domain" description="PhnB-like" evidence="1">
    <location>
        <begin position="3"/>
        <end position="119"/>
    </location>
</feature>
<dbReference type="CDD" id="cd06588">
    <property type="entry name" value="PhnB_like"/>
    <property type="match status" value="1"/>
</dbReference>
<dbReference type="InterPro" id="IPR029068">
    <property type="entry name" value="Glyas_Bleomycin-R_OHBP_Dase"/>
</dbReference>
<keyword evidence="3" id="KW-1185">Reference proteome</keyword>
<name>A0ABY6DF23_9RHOB</name>
<evidence type="ECO:0000313" key="3">
    <source>
        <dbReference type="Proteomes" id="UP001064087"/>
    </source>
</evidence>
<proteinExistence type="predicted"/>
<accession>A0ABY6DF23</accession>
<dbReference type="InterPro" id="IPR028973">
    <property type="entry name" value="PhnB-like"/>
</dbReference>
<evidence type="ECO:0000313" key="2">
    <source>
        <dbReference type="EMBL" id="UXX84752.1"/>
    </source>
</evidence>
<dbReference type="Pfam" id="PF06983">
    <property type="entry name" value="3-dmu-9_3-mt"/>
    <property type="match status" value="1"/>
</dbReference>
<gene>
    <name evidence="2" type="ORF">N7U68_08990</name>
</gene>
<evidence type="ECO:0000259" key="1">
    <source>
        <dbReference type="Pfam" id="PF06983"/>
    </source>
</evidence>
<dbReference type="PANTHER" id="PTHR33990">
    <property type="entry name" value="PROTEIN YJDN-RELATED"/>
    <property type="match status" value="1"/>
</dbReference>
<dbReference type="Gene3D" id="3.10.180.10">
    <property type="entry name" value="2,3-Dihydroxybiphenyl 1,2-Dioxygenase, domain 1"/>
    <property type="match status" value="1"/>
</dbReference>
<sequence length="160" mass="17675">MTDIINCLWFDHGEAGKAAEFYAATFPDSHVDRVNPATSDYPGGKEGDELTVEFTVLGRNFLGLNGGPTFTPNEAVSFMIVTENQEETDRYWDAIVGNGGQESACGWCKDRWGHSWQITPRLLLDLTTGSDRDKAKRAFEAMLTMHKIDIAALEVVAKGE</sequence>
<dbReference type="Proteomes" id="UP001064087">
    <property type="component" value="Chromosome"/>
</dbReference>
<dbReference type="EMBL" id="CP106738">
    <property type="protein sequence ID" value="UXX84752.1"/>
    <property type="molecule type" value="Genomic_DNA"/>
</dbReference>
<reference evidence="2" key="1">
    <citation type="submission" date="2022-10" db="EMBL/GenBank/DDBJ databases">
        <title>Roseovarius pelagicus sp. nov., isolated from Arctic seawater.</title>
        <authorList>
            <person name="Hong Y.W."/>
            <person name="Hwang C.Y."/>
        </authorList>
    </citation>
    <scope>NUCLEOTIDE SEQUENCE</scope>
    <source>
        <strain evidence="2">HL-MP18</strain>
    </source>
</reference>
<organism evidence="2 3">
    <name type="scientific">Roseovarius pelagicus</name>
    <dbReference type="NCBI Taxonomy" id="2980108"/>
    <lineage>
        <taxon>Bacteria</taxon>
        <taxon>Pseudomonadati</taxon>
        <taxon>Pseudomonadota</taxon>
        <taxon>Alphaproteobacteria</taxon>
        <taxon>Rhodobacterales</taxon>
        <taxon>Roseobacteraceae</taxon>
        <taxon>Roseovarius</taxon>
    </lineage>
</organism>
<dbReference type="InterPro" id="IPR009725">
    <property type="entry name" value="3_dmu_93_MTrfase"/>
</dbReference>
<protein>
    <submittedName>
        <fullName evidence="2">VOC family protein</fullName>
    </submittedName>
</protein>